<evidence type="ECO:0000313" key="3">
    <source>
        <dbReference type="EMBL" id="PWZ56491.1"/>
    </source>
</evidence>
<protein>
    <submittedName>
        <fullName evidence="3">Kinesin-like protein KIN-14O</fullName>
    </submittedName>
</protein>
<dbReference type="AlphaFoldDB" id="A0A317YF44"/>
<proteinExistence type="predicted"/>
<feature type="region of interest" description="Disordered" evidence="1">
    <location>
        <begin position="298"/>
        <end position="323"/>
    </location>
</feature>
<organism evidence="3">
    <name type="scientific">Zea mays</name>
    <name type="common">Maize</name>
    <dbReference type="NCBI Taxonomy" id="4577"/>
    <lineage>
        <taxon>Eukaryota</taxon>
        <taxon>Viridiplantae</taxon>
        <taxon>Streptophyta</taxon>
        <taxon>Embryophyta</taxon>
        <taxon>Tracheophyta</taxon>
        <taxon>Spermatophyta</taxon>
        <taxon>Magnoliopsida</taxon>
        <taxon>Liliopsida</taxon>
        <taxon>Poales</taxon>
        <taxon>Poaceae</taxon>
        <taxon>PACMAD clade</taxon>
        <taxon>Panicoideae</taxon>
        <taxon>Andropogonodae</taxon>
        <taxon>Andropogoneae</taxon>
        <taxon>Tripsacinae</taxon>
        <taxon>Zea</taxon>
    </lineage>
</organism>
<evidence type="ECO:0000256" key="1">
    <source>
        <dbReference type="SAM" id="MobiDB-lite"/>
    </source>
</evidence>
<feature type="compositionally biased region" description="Polar residues" evidence="1">
    <location>
        <begin position="314"/>
        <end position="323"/>
    </location>
</feature>
<dbReference type="Proteomes" id="UP000251960">
    <property type="component" value="Chromosome 1"/>
</dbReference>
<feature type="signal peptide" evidence="2">
    <location>
        <begin position="1"/>
        <end position="18"/>
    </location>
</feature>
<gene>
    <name evidence="3" type="primary">KIN14O_1</name>
    <name evidence="3" type="ORF">Zm00014a_028452</name>
</gene>
<reference evidence="3" key="1">
    <citation type="journal article" date="2018" name="Nat. Genet.">
        <title>Extensive intraspecific gene order and gene structural variations between Mo17 and other maize genomes.</title>
        <authorList>
            <person name="Sun S."/>
            <person name="Zhou Y."/>
            <person name="Chen J."/>
            <person name="Shi J."/>
            <person name="Zhao H."/>
            <person name="Zhao H."/>
            <person name="Song W."/>
            <person name="Zhang M."/>
            <person name="Cui Y."/>
            <person name="Dong X."/>
            <person name="Liu H."/>
            <person name="Ma X."/>
            <person name="Jiao Y."/>
            <person name="Wang B."/>
            <person name="Wei X."/>
            <person name="Stein J.C."/>
            <person name="Glaubitz J.C."/>
            <person name="Lu F."/>
            <person name="Yu G."/>
            <person name="Liang C."/>
            <person name="Fengler K."/>
            <person name="Li B."/>
            <person name="Rafalski A."/>
            <person name="Schnable P.S."/>
            <person name="Ware D.H."/>
            <person name="Buckler E.S."/>
            <person name="Lai J."/>
        </authorList>
    </citation>
    <scope>NUCLEOTIDE SEQUENCE [LARGE SCALE GENOMIC DNA]</scope>
    <source>
        <tissue evidence="3">Seedling</tissue>
    </source>
</reference>
<feature type="chain" id="PRO_5016252050" evidence="2">
    <location>
        <begin position="19"/>
        <end position="349"/>
    </location>
</feature>
<evidence type="ECO:0000256" key="2">
    <source>
        <dbReference type="SAM" id="SignalP"/>
    </source>
</evidence>
<accession>A0A317YF44</accession>
<name>A0A317YF44_MAIZE</name>
<comment type="caution">
    <text evidence="3">The sequence shown here is derived from an EMBL/GenBank/DDBJ whole genome shotgun (WGS) entry which is preliminary data.</text>
</comment>
<dbReference type="EMBL" id="NCVQ01000001">
    <property type="protein sequence ID" value="PWZ56491.1"/>
    <property type="molecule type" value="Genomic_DNA"/>
</dbReference>
<keyword evidence="2" id="KW-0732">Signal</keyword>
<sequence length="349" mass="38692">MMLLLLFYAQFLSRGIFPLPFATAWISRRSVSELQSFGFGGNVCAGSVRVFCRVRPLVHTNSLHAQSPVTVEQERITVRAAGIKKEFGADRVFGQAKMLHHRAGSNPLGLHGSVYELAVYAHLFLPHRDPSRGDFEDLRHRRRAKPHRQLCLKLTRVHSRCLLKDDGKGVREPLDEVVCMMVPHYSAWPIFFRCFSLSIPTTLYVPIVGVHSLHHASANPTRGASIPPSPANYARRLHPTITGLPQAPTFHPDVCPSPPARLNICPKSISQHSRTATNPASHNRPAIPRVMELPLASPKISQSKPPEPSARINHPTSSPQIDANLPSTQMMVFLKDHATPIPIAPKTDI</sequence>